<keyword evidence="1" id="KW-1133">Transmembrane helix</keyword>
<comment type="caution">
    <text evidence="2">The sequence shown here is derived from an EMBL/GenBank/DDBJ whole genome shotgun (WGS) entry which is preliminary data.</text>
</comment>
<protein>
    <recommendedName>
        <fullName evidence="4">EamA domain-containing protein</fullName>
    </recommendedName>
</protein>
<keyword evidence="3" id="KW-1185">Reference proteome</keyword>
<gene>
    <name evidence="2" type="ORF">SO694_00004749</name>
</gene>
<evidence type="ECO:0000313" key="3">
    <source>
        <dbReference type="Proteomes" id="UP001363151"/>
    </source>
</evidence>
<sequence length="323" mass="33757">MGSLERPVCVLLALAAGCGTAVQSVVNFSLSQHVLGDELQRKFVAGFVSFAGGACLMVVCNAALAAYRHVQHRRDPLRHRDECRAPRRCWHCCGGLLGSTGMTLLLVANGRVGYALPSVARLTALLLFSAIFDHVGAFGASLRRLTARRGGLLALATAGASVAVTFDGAAAAAVDEKAALATAGAAALGFAAGSLTPVQASANRLLAERLGAKIRGTLVCRNQIFNPTSMCAYATVSTQAFRLCFENSTRAIDSSKNQPNRLRFDRAQVWSGPPKPVVGFGTGTLVSFGGGVACLAVESAAAGARLAFDGEARPWMFFGVLWR</sequence>
<dbReference type="PROSITE" id="PS51257">
    <property type="entry name" value="PROKAR_LIPOPROTEIN"/>
    <property type="match status" value="1"/>
</dbReference>
<feature type="transmembrane region" description="Helical" evidence="1">
    <location>
        <begin position="43"/>
        <end position="67"/>
    </location>
</feature>
<feature type="transmembrane region" description="Helical" evidence="1">
    <location>
        <begin position="88"/>
        <end position="107"/>
    </location>
</feature>
<dbReference type="EMBL" id="JBBJCI010000040">
    <property type="protein sequence ID" value="KAK7249797.1"/>
    <property type="molecule type" value="Genomic_DNA"/>
</dbReference>
<keyword evidence="1" id="KW-0812">Transmembrane</keyword>
<feature type="transmembrane region" description="Helical" evidence="1">
    <location>
        <begin position="152"/>
        <end position="172"/>
    </location>
</feature>
<evidence type="ECO:0000313" key="2">
    <source>
        <dbReference type="EMBL" id="KAK7249797.1"/>
    </source>
</evidence>
<proteinExistence type="predicted"/>
<name>A0ABR1G9U5_AURAN</name>
<dbReference type="PANTHER" id="PTHR34821:SF2">
    <property type="entry name" value="INNER MEMBRANE PROTEIN YDCZ"/>
    <property type="match status" value="1"/>
</dbReference>
<accession>A0ABR1G9U5</accession>
<organism evidence="2 3">
    <name type="scientific">Aureococcus anophagefferens</name>
    <name type="common">Harmful bloom alga</name>
    <dbReference type="NCBI Taxonomy" id="44056"/>
    <lineage>
        <taxon>Eukaryota</taxon>
        <taxon>Sar</taxon>
        <taxon>Stramenopiles</taxon>
        <taxon>Ochrophyta</taxon>
        <taxon>Pelagophyceae</taxon>
        <taxon>Pelagomonadales</taxon>
        <taxon>Pelagomonadaceae</taxon>
        <taxon>Aureococcus</taxon>
    </lineage>
</organism>
<evidence type="ECO:0008006" key="4">
    <source>
        <dbReference type="Google" id="ProtNLM"/>
    </source>
</evidence>
<dbReference type="PANTHER" id="PTHR34821">
    <property type="entry name" value="INNER MEMBRANE PROTEIN YDCZ"/>
    <property type="match status" value="1"/>
</dbReference>
<feature type="transmembrane region" description="Helical" evidence="1">
    <location>
        <begin position="119"/>
        <end position="140"/>
    </location>
</feature>
<reference evidence="2 3" key="1">
    <citation type="submission" date="2024-03" db="EMBL/GenBank/DDBJ databases">
        <title>Aureococcus anophagefferens CCMP1851 and Kratosvirus quantuckense: Draft genome of a second virus-susceptible host strain in the model system.</title>
        <authorList>
            <person name="Chase E."/>
            <person name="Truchon A.R."/>
            <person name="Schepens W."/>
            <person name="Wilhelm S.W."/>
        </authorList>
    </citation>
    <scope>NUCLEOTIDE SEQUENCE [LARGE SCALE GENOMIC DNA]</scope>
    <source>
        <strain evidence="2 3">CCMP1851</strain>
    </source>
</reference>
<dbReference type="InterPro" id="IPR006750">
    <property type="entry name" value="YdcZ"/>
</dbReference>
<feature type="transmembrane region" description="Helical" evidence="1">
    <location>
        <begin position="178"/>
        <end position="198"/>
    </location>
</feature>
<evidence type="ECO:0000256" key="1">
    <source>
        <dbReference type="SAM" id="Phobius"/>
    </source>
</evidence>
<dbReference type="Proteomes" id="UP001363151">
    <property type="component" value="Unassembled WGS sequence"/>
</dbReference>
<keyword evidence="1" id="KW-0472">Membrane</keyword>
<dbReference type="Pfam" id="PF04657">
    <property type="entry name" value="DMT_YdcZ"/>
    <property type="match status" value="1"/>
</dbReference>